<dbReference type="Gene3D" id="1.10.260.40">
    <property type="entry name" value="lambda repressor-like DNA-binding domains"/>
    <property type="match status" value="1"/>
</dbReference>
<sequence length="91" mass="10011">MSQQQHHPTPAQIRAGRALVDWSQQELAGHSGIGRRTVAAYENGGNRVMPTSVVAMKEALERAGIRFSGEDEPEGVHRVPASREIPDRDVR</sequence>
<dbReference type="Pfam" id="PF01381">
    <property type="entry name" value="HTH_3"/>
    <property type="match status" value="1"/>
</dbReference>
<protein>
    <submittedName>
        <fullName evidence="3">Helix-turn-helix domain-containing protein</fullName>
    </submittedName>
</protein>
<feature type="region of interest" description="Disordered" evidence="1">
    <location>
        <begin position="65"/>
        <end position="91"/>
    </location>
</feature>
<evidence type="ECO:0000256" key="1">
    <source>
        <dbReference type="SAM" id="MobiDB-lite"/>
    </source>
</evidence>
<dbReference type="PROSITE" id="PS50943">
    <property type="entry name" value="HTH_CROC1"/>
    <property type="match status" value="1"/>
</dbReference>
<gene>
    <name evidence="3" type="ORF">IC608_01265</name>
</gene>
<dbReference type="InterPro" id="IPR010982">
    <property type="entry name" value="Lambda_DNA-bd_dom_sf"/>
</dbReference>
<keyword evidence="4" id="KW-1185">Reference proteome</keyword>
<dbReference type="Proteomes" id="UP000654108">
    <property type="component" value="Unassembled WGS sequence"/>
</dbReference>
<name>A0A927FPZ4_9HYPH</name>
<dbReference type="SUPFAM" id="SSF47413">
    <property type="entry name" value="lambda repressor-like DNA-binding domains"/>
    <property type="match status" value="1"/>
</dbReference>
<dbReference type="CDD" id="cd00093">
    <property type="entry name" value="HTH_XRE"/>
    <property type="match status" value="1"/>
</dbReference>
<reference evidence="3" key="1">
    <citation type="submission" date="2020-09" db="EMBL/GenBank/DDBJ databases">
        <title>Genome seq and assembly of Devosia sp.</title>
        <authorList>
            <person name="Chhetri G."/>
        </authorList>
    </citation>
    <scope>NUCLEOTIDE SEQUENCE</scope>
    <source>
        <strain evidence="3">PTR5</strain>
    </source>
</reference>
<evidence type="ECO:0000259" key="2">
    <source>
        <dbReference type="PROSITE" id="PS50943"/>
    </source>
</evidence>
<comment type="caution">
    <text evidence="3">The sequence shown here is derived from an EMBL/GenBank/DDBJ whole genome shotgun (WGS) entry which is preliminary data.</text>
</comment>
<accession>A0A927FPZ4</accession>
<evidence type="ECO:0000313" key="4">
    <source>
        <dbReference type="Proteomes" id="UP000654108"/>
    </source>
</evidence>
<proteinExistence type="predicted"/>
<organism evidence="3 4">
    <name type="scientific">Devosia oryzisoli</name>
    <dbReference type="NCBI Taxonomy" id="2774138"/>
    <lineage>
        <taxon>Bacteria</taxon>
        <taxon>Pseudomonadati</taxon>
        <taxon>Pseudomonadota</taxon>
        <taxon>Alphaproteobacteria</taxon>
        <taxon>Hyphomicrobiales</taxon>
        <taxon>Devosiaceae</taxon>
        <taxon>Devosia</taxon>
    </lineage>
</organism>
<dbReference type="GO" id="GO:0003677">
    <property type="term" value="F:DNA binding"/>
    <property type="evidence" value="ECO:0007669"/>
    <property type="project" value="InterPro"/>
</dbReference>
<evidence type="ECO:0000313" key="3">
    <source>
        <dbReference type="EMBL" id="MBD8064105.1"/>
    </source>
</evidence>
<dbReference type="InterPro" id="IPR001387">
    <property type="entry name" value="Cro/C1-type_HTH"/>
</dbReference>
<dbReference type="RefSeq" id="WP_191772220.1">
    <property type="nucleotide sequence ID" value="NZ_JACYFU010000001.1"/>
</dbReference>
<dbReference type="EMBL" id="JACYFU010000001">
    <property type="protein sequence ID" value="MBD8064105.1"/>
    <property type="molecule type" value="Genomic_DNA"/>
</dbReference>
<feature type="domain" description="HTH cro/C1-type" evidence="2">
    <location>
        <begin position="13"/>
        <end position="67"/>
    </location>
</feature>
<dbReference type="AlphaFoldDB" id="A0A927FPZ4"/>